<dbReference type="EMBL" id="JBAJEX010000004">
    <property type="protein sequence ID" value="MEO1766889.1"/>
    <property type="molecule type" value="Genomic_DNA"/>
</dbReference>
<organism evidence="1 2">
    <name type="scientific">Thiobacter aerophilum</name>
    <dbReference type="NCBI Taxonomy" id="3121275"/>
    <lineage>
        <taxon>Bacteria</taxon>
        <taxon>Pseudomonadati</taxon>
        <taxon>Pseudomonadota</taxon>
        <taxon>Betaproteobacteria</taxon>
        <taxon>Burkholderiales</taxon>
        <taxon>Thiobacteraceae</taxon>
        <taxon>Thiobacter</taxon>
    </lineage>
</organism>
<dbReference type="Proteomes" id="UP001482231">
    <property type="component" value="Unassembled WGS sequence"/>
</dbReference>
<reference evidence="1 2" key="1">
    <citation type="submission" date="2024-02" db="EMBL/GenBank/DDBJ databases">
        <title>New thermophilic sulfur-oxidizing bacteria from a hot springs of the Uzon caldera (Kamchatka, Russia).</title>
        <authorList>
            <person name="Dukat A.M."/>
            <person name="Elcheninov A.G."/>
            <person name="Frolov E.N."/>
        </authorList>
    </citation>
    <scope>NUCLEOTIDE SEQUENCE [LARGE SCALE GENOMIC DNA]</scope>
    <source>
        <strain evidence="1 2">AK1</strain>
    </source>
</reference>
<keyword evidence="2" id="KW-1185">Reference proteome</keyword>
<evidence type="ECO:0000313" key="2">
    <source>
        <dbReference type="Proteomes" id="UP001482231"/>
    </source>
</evidence>
<sequence>MTKFEFAIRTRAGQRVDRIVIQAQDRETAKRRLRQMYHHCEILECRESAVDLRQENLDVEGIINLISK</sequence>
<comment type="caution">
    <text evidence="1">The sequence shown here is derived from an EMBL/GenBank/DDBJ whole genome shotgun (WGS) entry which is preliminary data.</text>
</comment>
<evidence type="ECO:0000313" key="1">
    <source>
        <dbReference type="EMBL" id="MEO1766889.1"/>
    </source>
</evidence>
<proteinExistence type="predicted"/>
<name>A0ABV0EE76_9BURK</name>
<gene>
    <name evidence="1" type="ORF">V6E02_06660</name>
</gene>
<accession>A0ABV0EE76</accession>
<dbReference type="RefSeq" id="WP_347307999.1">
    <property type="nucleotide sequence ID" value="NZ_JBAJEX010000004.1"/>
</dbReference>
<protein>
    <submittedName>
        <fullName evidence="1">Uncharacterized protein</fullName>
    </submittedName>
</protein>